<dbReference type="RefSeq" id="WP_089252070.1">
    <property type="nucleotide sequence ID" value="NZ_FZOW01000024.1"/>
</dbReference>
<protein>
    <submittedName>
        <fullName evidence="7">MFS transporter, AAHS family, benzoate transport protein</fullName>
    </submittedName>
</protein>
<feature type="transmembrane region" description="Helical" evidence="5">
    <location>
        <begin position="119"/>
        <end position="140"/>
    </location>
</feature>
<dbReference type="PROSITE" id="PS00217">
    <property type="entry name" value="SUGAR_TRANSPORT_2"/>
    <property type="match status" value="1"/>
</dbReference>
<evidence type="ECO:0000256" key="1">
    <source>
        <dbReference type="ARBA" id="ARBA00004651"/>
    </source>
</evidence>
<dbReference type="Pfam" id="PF07690">
    <property type="entry name" value="MFS_1"/>
    <property type="match status" value="1"/>
</dbReference>
<evidence type="ECO:0000313" key="7">
    <source>
        <dbReference type="EMBL" id="SNT47464.1"/>
    </source>
</evidence>
<feature type="transmembrane region" description="Helical" evidence="5">
    <location>
        <begin position="92"/>
        <end position="113"/>
    </location>
</feature>
<evidence type="ECO:0000259" key="6">
    <source>
        <dbReference type="PROSITE" id="PS50850"/>
    </source>
</evidence>
<feature type="transmembrane region" description="Helical" evidence="5">
    <location>
        <begin position="17"/>
        <end position="46"/>
    </location>
</feature>
<accession>A0A239MZ84</accession>
<dbReference type="InterPro" id="IPR011701">
    <property type="entry name" value="MFS"/>
</dbReference>
<feature type="transmembrane region" description="Helical" evidence="5">
    <location>
        <begin position="66"/>
        <end position="85"/>
    </location>
</feature>
<feature type="transmembrane region" description="Helical" evidence="5">
    <location>
        <begin position="147"/>
        <end position="170"/>
    </location>
</feature>
<dbReference type="AlphaFoldDB" id="A0A239MZ84"/>
<feature type="transmembrane region" description="Helical" evidence="5">
    <location>
        <begin position="378"/>
        <end position="403"/>
    </location>
</feature>
<feature type="domain" description="Major facilitator superfamily (MFS) profile" evidence="6">
    <location>
        <begin position="20"/>
        <end position="433"/>
    </location>
</feature>
<feature type="transmembrane region" description="Helical" evidence="5">
    <location>
        <begin position="320"/>
        <end position="337"/>
    </location>
</feature>
<dbReference type="Gene3D" id="1.20.1250.20">
    <property type="entry name" value="MFS general substrate transporter like domains"/>
    <property type="match status" value="1"/>
</dbReference>
<organism evidence="7 8">
    <name type="scientific">Rhodococcoides kyotonense</name>
    <dbReference type="NCBI Taxonomy" id="398843"/>
    <lineage>
        <taxon>Bacteria</taxon>
        <taxon>Bacillati</taxon>
        <taxon>Actinomycetota</taxon>
        <taxon>Actinomycetes</taxon>
        <taxon>Mycobacteriales</taxon>
        <taxon>Nocardiaceae</taxon>
        <taxon>Rhodococcoides</taxon>
    </lineage>
</organism>
<dbReference type="GO" id="GO:0005886">
    <property type="term" value="C:plasma membrane"/>
    <property type="evidence" value="ECO:0007669"/>
    <property type="project" value="UniProtKB-SubCell"/>
</dbReference>
<proteinExistence type="predicted"/>
<dbReference type="SUPFAM" id="SSF103473">
    <property type="entry name" value="MFS general substrate transporter"/>
    <property type="match status" value="1"/>
</dbReference>
<dbReference type="Proteomes" id="UP000198327">
    <property type="component" value="Unassembled WGS sequence"/>
</dbReference>
<comment type="subcellular location">
    <subcellularLocation>
        <location evidence="1">Cell membrane</location>
        <topology evidence="1">Multi-pass membrane protein</topology>
    </subcellularLocation>
</comment>
<gene>
    <name evidence="7" type="ORF">SAMN05421642_12457</name>
</gene>
<evidence type="ECO:0000313" key="8">
    <source>
        <dbReference type="Proteomes" id="UP000198327"/>
    </source>
</evidence>
<keyword evidence="3 5" id="KW-1133">Transmembrane helix</keyword>
<evidence type="ECO:0000256" key="4">
    <source>
        <dbReference type="ARBA" id="ARBA00023136"/>
    </source>
</evidence>
<evidence type="ECO:0000256" key="2">
    <source>
        <dbReference type="ARBA" id="ARBA00022692"/>
    </source>
</evidence>
<dbReference type="PROSITE" id="PS50850">
    <property type="entry name" value="MFS"/>
    <property type="match status" value="1"/>
</dbReference>
<dbReference type="PANTHER" id="PTHR23508">
    <property type="entry name" value="CARBOXYLIC ACID TRANSPORTER PROTEIN HOMOLOG"/>
    <property type="match status" value="1"/>
</dbReference>
<sequence>MSAPASPWLDARHRSSVLWIVGIATLAMIFDGYDMVVYGTILPLFLNDPTQLGVVTAQTAGLLGSWALIGIMVGALMSGAIGDYVGRRKMMLVSIVWFSIGMAATALTTSVAAFGVTRFLTGIGMGGLIVTVGALIAEFAPPDRKNLYNAIVYGGFAVGGVLASASALVVRDSIGWRGMFWLGALPLVIVLPLAYFKMPESPRWLIAHDKLDEANEIARTTGIPSPVVAEVHAERDTTDKVGFAALVTRQYLFGTIVLGWTVFACLLLIFGLNTWLPKIMENAGYNTSKSLWFLVVLNGGAVIGALLASRFADRHGPQRIIAGMFAMAGLALVILTLPLPLPLLLVAVAIAGAGTTGTQVVIWGFVANYYTTTARAAGMAWCAGFGRLGGIFGPVIGGIIIGATLGNDVAFFIFTGVAVVASVLTMLVPRVRVRDLRNPSLQDVDR</sequence>
<evidence type="ECO:0000256" key="5">
    <source>
        <dbReference type="SAM" id="Phobius"/>
    </source>
</evidence>
<keyword evidence="8" id="KW-1185">Reference proteome</keyword>
<keyword evidence="4 5" id="KW-0472">Membrane</keyword>
<dbReference type="PANTHER" id="PTHR23508:SF10">
    <property type="entry name" value="CARBOXYLIC ACID TRANSPORTER PROTEIN HOMOLOG"/>
    <property type="match status" value="1"/>
</dbReference>
<keyword evidence="2 5" id="KW-0812">Transmembrane</keyword>
<dbReference type="OrthoDB" id="9787026at2"/>
<evidence type="ECO:0000256" key="3">
    <source>
        <dbReference type="ARBA" id="ARBA00022989"/>
    </source>
</evidence>
<name>A0A239MZ84_9NOCA</name>
<feature type="transmembrane region" description="Helical" evidence="5">
    <location>
        <begin position="251"/>
        <end position="270"/>
    </location>
</feature>
<dbReference type="InterPro" id="IPR036259">
    <property type="entry name" value="MFS_trans_sf"/>
</dbReference>
<feature type="transmembrane region" description="Helical" evidence="5">
    <location>
        <begin position="343"/>
        <end position="366"/>
    </location>
</feature>
<feature type="transmembrane region" description="Helical" evidence="5">
    <location>
        <begin position="290"/>
        <end position="308"/>
    </location>
</feature>
<feature type="transmembrane region" description="Helical" evidence="5">
    <location>
        <begin position="409"/>
        <end position="428"/>
    </location>
</feature>
<dbReference type="GO" id="GO:0046943">
    <property type="term" value="F:carboxylic acid transmembrane transporter activity"/>
    <property type="evidence" value="ECO:0007669"/>
    <property type="project" value="TreeGrafter"/>
</dbReference>
<dbReference type="InterPro" id="IPR005829">
    <property type="entry name" value="Sugar_transporter_CS"/>
</dbReference>
<feature type="transmembrane region" description="Helical" evidence="5">
    <location>
        <begin position="176"/>
        <end position="196"/>
    </location>
</feature>
<reference evidence="8" key="1">
    <citation type="submission" date="2017-06" db="EMBL/GenBank/DDBJ databases">
        <authorList>
            <person name="Varghese N."/>
            <person name="Submissions S."/>
        </authorList>
    </citation>
    <scope>NUCLEOTIDE SEQUENCE [LARGE SCALE GENOMIC DNA]</scope>
    <source>
        <strain evidence="8">JCM 23211</strain>
    </source>
</reference>
<dbReference type="InterPro" id="IPR020846">
    <property type="entry name" value="MFS_dom"/>
</dbReference>
<dbReference type="EMBL" id="FZOW01000024">
    <property type="protein sequence ID" value="SNT47464.1"/>
    <property type="molecule type" value="Genomic_DNA"/>
</dbReference>